<name>M4BQ97_HYAAE</name>
<dbReference type="GO" id="GO:0000150">
    <property type="term" value="F:DNA strand exchange activity"/>
    <property type="evidence" value="ECO:0007669"/>
    <property type="project" value="InterPro"/>
</dbReference>
<proteinExistence type="predicted"/>
<protein>
    <submittedName>
        <fullName evidence="1">Uncharacterized protein</fullName>
    </submittedName>
</protein>
<evidence type="ECO:0000313" key="1">
    <source>
        <dbReference type="EnsemblProtists" id="HpaP808586"/>
    </source>
</evidence>
<dbReference type="InParanoid" id="M4BQ97"/>
<dbReference type="InterPro" id="IPR006118">
    <property type="entry name" value="Recombinase_CS"/>
</dbReference>
<organism evidence="1 2">
    <name type="scientific">Hyaloperonospora arabidopsidis (strain Emoy2)</name>
    <name type="common">Downy mildew agent</name>
    <name type="synonym">Peronospora arabidopsidis</name>
    <dbReference type="NCBI Taxonomy" id="559515"/>
    <lineage>
        <taxon>Eukaryota</taxon>
        <taxon>Sar</taxon>
        <taxon>Stramenopiles</taxon>
        <taxon>Oomycota</taxon>
        <taxon>Peronosporomycetes</taxon>
        <taxon>Peronosporales</taxon>
        <taxon>Peronosporaceae</taxon>
        <taxon>Hyaloperonospora</taxon>
    </lineage>
</organism>
<accession>M4BQ97</accession>
<dbReference type="AlphaFoldDB" id="M4BQ97"/>
<dbReference type="EMBL" id="JH598554">
    <property type="status" value="NOT_ANNOTATED_CDS"/>
    <property type="molecule type" value="Genomic_DNA"/>
</dbReference>
<reference evidence="2" key="1">
    <citation type="journal article" date="2010" name="Science">
        <title>Signatures of adaptation to obligate biotrophy in the Hyaloperonospora arabidopsidis genome.</title>
        <authorList>
            <person name="Baxter L."/>
            <person name="Tripathy S."/>
            <person name="Ishaque N."/>
            <person name="Boot N."/>
            <person name="Cabral A."/>
            <person name="Kemen E."/>
            <person name="Thines M."/>
            <person name="Ah-Fong A."/>
            <person name="Anderson R."/>
            <person name="Badejoko W."/>
            <person name="Bittner-Eddy P."/>
            <person name="Boore J.L."/>
            <person name="Chibucos M.C."/>
            <person name="Coates M."/>
            <person name="Dehal P."/>
            <person name="Delehaunty K."/>
            <person name="Dong S."/>
            <person name="Downton P."/>
            <person name="Dumas B."/>
            <person name="Fabro G."/>
            <person name="Fronick C."/>
            <person name="Fuerstenberg S.I."/>
            <person name="Fulton L."/>
            <person name="Gaulin E."/>
            <person name="Govers F."/>
            <person name="Hughes L."/>
            <person name="Humphray S."/>
            <person name="Jiang R.H."/>
            <person name="Judelson H."/>
            <person name="Kamoun S."/>
            <person name="Kyung K."/>
            <person name="Meijer H."/>
            <person name="Minx P."/>
            <person name="Morris P."/>
            <person name="Nelson J."/>
            <person name="Phuntumart V."/>
            <person name="Qutob D."/>
            <person name="Rehmany A."/>
            <person name="Rougon-Cardoso A."/>
            <person name="Ryden P."/>
            <person name="Torto-Alalibo T."/>
            <person name="Studholme D."/>
            <person name="Wang Y."/>
            <person name="Win J."/>
            <person name="Wood J."/>
            <person name="Clifton S.W."/>
            <person name="Rogers J."/>
            <person name="Van den Ackerveken G."/>
            <person name="Jones J.D."/>
            <person name="McDowell J.M."/>
            <person name="Beynon J."/>
            <person name="Tyler B.M."/>
        </authorList>
    </citation>
    <scope>NUCLEOTIDE SEQUENCE [LARGE SCALE GENOMIC DNA]</scope>
    <source>
        <strain evidence="2">Emoy2</strain>
    </source>
</reference>
<dbReference type="VEuPathDB" id="FungiDB:HpaG808586"/>
<dbReference type="EnsemblProtists" id="HpaT808586">
    <property type="protein sequence ID" value="HpaP808586"/>
    <property type="gene ID" value="HpaG808586"/>
</dbReference>
<sequence>MYCPGETFRHFYARVSTKFQDNTVTSLGGKTPHGMFALRHSPMRWQMDGNLLCFVISLIST</sequence>
<evidence type="ECO:0000313" key="2">
    <source>
        <dbReference type="Proteomes" id="UP000011713"/>
    </source>
</evidence>
<dbReference type="PROSITE" id="PS00397">
    <property type="entry name" value="RECOMBINASES_1"/>
    <property type="match status" value="1"/>
</dbReference>
<dbReference type="Proteomes" id="UP000011713">
    <property type="component" value="Unassembled WGS sequence"/>
</dbReference>
<dbReference type="HOGENOM" id="CLU_2927533_0_0_1"/>
<reference evidence="1" key="2">
    <citation type="submission" date="2015-06" db="UniProtKB">
        <authorList>
            <consortium name="EnsemblProtists"/>
        </authorList>
    </citation>
    <scope>IDENTIFICATION</scope>
    <source>
        <strain evidence="1">Emoy2</strain>
    </source>
</reference>
<keyword evidence="2" id="KW-1185">Reference proteome</keyword>